<dbReference type="Pfam" id="PF11958">
    <property type="entry name" value="DUF3472"/>
    <property type="match status" value="1"/>
</dbReference>
<accession>A0A9D1SD89</accession>
<reference evidence="1" key="1">
    <citation type="submission" date="2020-10" db="EMBL/GenBank/DDBJ databases">
        <authorList>
            <person name="Gilroy R."/>
        </authorList>
    </citation>
    <scope>NUCLEOTIDE SEQUENCE</scope>
    <source>
        <strain evidence="1">CHK158-818</strain>
    </source>
</reference>
<comment type="caution">
    <text evidence="1">The sequence shown here is derived from an EMBL/GenBank/DDBJ whole genome shotgun (WGS) entry which is preliminary data.</text>
</comment>
<reference evidence="1" key="2">
    <citation type="journal article" date="2021" name="PeerJ">
        <title>Extensive microbial diversity within the chicken gut microbiome revealed by metagenomics and culture.</title>
        <authorList>
            <person name="Gilroy R."/>
            <person name="Ravi A."/>
            <person name="Getino M."/>
            <person name="Pursley I."/>
            <person name="Horton D.L."/>
            <person name="Alikhan N.F."/>
            <person name="Baker D."/>
            <person name="Gharbi K."/>
            <person name="Hall N."/>
            <person name="Watson M."/>
            <person name="Adriaenssens E.M."/>
            <person name="Foster-Nyarko E."/>
            <person name="Jarju S."/>
            <person name="Secka A."/>
            <person name="Antonio M."/>
            <person name="Oren A."/>
            <person name="Chaudhuri R.R."/>
            <person name="La Ragione R."/>
            <person name="Hildebrand F."/>
            <person name="Pallen M.J."/>
        </authorList>
    </citation>
    <scope>NUCLEOTIDE SEQUENCE</scope>
    <source>
        <strain evidence="1">CHK158-818</strain>
    </source>
</reference>
<name>A0A9D1SD89_9BACT</name>
<feature type="non-terminal residue" evidence="1">
    <location>
        <position position="1"/>
    </location>
</feature>
<dbReference type="Proteomes" id="UP000824112">
    <property type="component" value="Unassembled WGS sequence"/>
</dbReference>
<dbReference type="InterPro" id="IPR021862">
    <property type="entry name" value="DUF3472"/>
</dbReference>
<evidence type="ECO:0000313" key="1">
    <source>
        <dbReference type="EMBL" id="HIU55297.1"/>
    </source>
</evidence>
<gene>
    <name evidence="1" type="ORF">IAB03_05770</name>
</gene>
<organism evidence="1 2">
    <name type="scientific">Candidatus Gallibacteroides avistercoris</name>
    <dbReference type="NCBI Taxonomy" id="2840833"/>
    <lineage>
        <taxon>Bacteria</taxon>
        <taxon>Pseudomonadati</taxon>
        <taxon>Bacteroidota</taxon>
        <taxon>Bacteroidia</taxon>
        <taxon>Bacteroidales</taxon>
        <taxon>Bacteroidaceae</taxon>
        <taxon>Bacteroidaceae incertae sedis</taxon>
        <taxon>Candidatus Gallibacteroides</taxon>
    </lineage>
</organism>
<evidence type="ECO:0000313" key="2">
    <source>
        <dbReference type="Proteomes" id="UP000824112"/>
    </source>
</evidence>
<protein>
    <submittedName>
        <fullName evidence="1">DUF3472 domain-containing protein</fullName>
    </submittedName>
</protein>
<proteinExistence type="predicted"/>
<dbReference type="EMBL" id="DVNA01000130">
    <property type="protein sequence ID" value="HIU55297.1"/>
    <property type="molecule type" value="Genomic_DNA"/>
</dbReference>
<sequence>QGEKKGGETFAEISDLMIGGEAASDSLNYVPDDFEFYWARRGPSVHIGYQQPQEEVEYFYNELTVPEGNDVIGSYFMANGFGEGYFGIQVNSESERRVLFSVWSPFDTQDPDKIPEDQKIKMLRRGEDVHIGEFGNEGSGGQSYLVYPWKAGNTYKFLTQVRPDGKGNTVYTSYFFATDENRWRLIASFLRPKTDTWYRGAHSFLENFIPTQGYITRQVEFGNQWVLTREGVWKELTEATFTYDNTAAAQVRVDYAGGTTESGRFFLKNCGFFNENTPYRSKFSRPAKGEQPQIDLKALETIEKKK</sequence>
<dbReference type="AlphaFoldDB" id="A0A9D1SD89"/>